<evidence type="ECO:0000256" key="1">
    <source>
        <dbReference type="SAM" id="MobiDB-lite"/>
    </source>
</evidence>
<feature type="region of interest" description="Disordered" evidence="1">
    <location>
        <begin position="1"/>
        <end position="403"/>
    </location>
</feature>
<proteinExistence type="predicted"/>
<feature type="compositionally biased region" description="Basic residues" evidence="1">
    <location>
        <begin position="111"/>
        <end position="120"/>
    </location>
</feature>
<dbReference type="OrthoDB" id="5245631at2759"/>
<dbReference type="AlphaFoldDB" id="A0A2P5HNP1"/>
<evidence type="ECO:0000313" key="3">
    <source>
        <dbReference type="Proteomes" id="UP000094444"/>
    </source>
</evidence>
<feature type="compositionally biased region" description="Low complexity" evidence="1">
    <location>
        <begin position="195"/>
        <end position="214"/>
    </location>
</feature>
<keyword evidence="3" id="KW-1185">Reference proteome</keyword>
<feature type="compositionally biased region" description="Basic and acidic residues" evidence="1">
    <location>
        <begin position="215"/>
        <end position="252"/>
    </location>
</feature>
<accession>A0A2P5HNP1</accession>
<dbReference type="EMBL" id="MAVT02001151">
    <property type="protein sequence ID" value="POS71857.1"/>
    <property type="molecule type" value="Genomic_DNA"/>
</dbReference>
<name>A0A2P5HNP1_DIAHE</name>
<evidence type="ECO:0000313" key="2">
    <source>
        <dbReference type="EMBL" id="POS71857.1"/>
    </source>
</evidence>
<dbReference type="InParanoid" id="A0A2P5HNP1"/>
<dbReference type="GO" id="GO:0006364">
    <property type="term" value="P:rRNA processing"/>
    <property type="evidence" value="ECO:0007669"/>
    <property type="project" value="InterPro"/>
</dbReference>
<dbReference type="Pfam" id="PF08297">
    <property type="entry name" value="U3_snoRNA_assoc"/>
    <property type="match status" value="1"/>
</dbReference>
<dbReference type="STRING" id="158607.A0A2P5HNP1"/>
<feature type="compositionally biased region" description="Acidic residues" evidence="1">
    <location>
        <begin position="300"/>
        <end position="323"/>
    </location>
</feature>
<reference evidence="2" key="1">
    <citation type="submission" date="2017-09" db="EMBL/GenBank/DDBJ databases">
        <title>Polyketide synthases of a Diaporthe helianthi virulent isolate.</title>
        <authorList>
            <person name="Baroncelli R."/>
        </authorList>
    </citation>
    <scope>NUCLEOTIDE SEQUENCE [LARGE SCALE GENOMIC DNA]</scope>
    <source>
        <strain evidence="2">7/96</strain>
    </source>
</reference>
<evidence type="ECO:0008006" key="4">
    <source>
        <dbReference type="Google" id="ProtNLM"/>
    </source>
</evidence>
<organism evidence="2 3">
    <name type="scientific">Diaporthe helianthi</name>
    <dbReference type="NCBI Taxonomy" id="158607"/>
    <lineage>
        <taxon>Eukaryota</taxon>
        <taxon>Fungi</taxon>
        <taxon>Dikarya</taxon>
        <taxon>Ascomycota</taxon>
        <taxon>Pezizomycotina</taxon>
        <taxon>Sordariomycetes</taxon>
        <taxon>Sordariomycetidae</taxon>
        <taxon>Diaporthales</taxon>
        <taxon>Diaporthaceae</taxon>
        <taxon>Diaporthe</taxon>
    </lineage>
</organism>
<sequence>MAPKKATAKSPKPKTTPARKAKAEAAEVTSEAGSNHDDLDVESAQYGAGSGDDSGPETEVVAATPARKGAKRKASQDEGDEVESPGAKKPKVSSSYSSVKLTETVTESGGGKKKHTHRKVKVEIPVSTPVTKPSRKHIVFNDDDGGPAESFTPQEAPAQELLDAQLSEAGGAGRRAGEEEEDDEGSDSDDDAPEAVSTQTAAAQAAKSAQAATRAAEKQLEQQKRKRQERDARLKHQAETRKKHQAASEKKAAAAAAVVVEAEAEESPEQEVTGRRNHLPSVSAAPTRKRLDKKSLPDMLPDDFLEAASDEDDDGSDQDDDEQDSRRPKKPKANTLARQMARASSRRPRDHHVGSTVYRVVRRQEDPSLAPKLHRHSQNAKKVLLQRQRPVSRKGGFLVKKRK</sequence>
<dbReference type="Proteomes" id="UP000094444">
    <property type="component" value="Unassembled WGS sequence"/>
</dbReference>
<feature type="compositionally biased region" description="Acidic residues" evidence="1">
    <location>
        <begin position="178"/>
        <end position="193"/>
    </location>
</feature>
<dbReference type="GO" id="GO:0030515">
    <property type="term" value="F:snoRNA binding"/>
    <property type="evidence" value="ECO:0007669"/>
    <property type="project" value="InterPro"/>
</dbReference>
<dbReference type="InterPro" id="IPR013268">
    <property type="entry name" value="UTP16"/>
</dbReference>
<gene>
    <name evidence="2" type="ORF">DHEL01_v209748</name>
</gene>
<protein>
    <recommendedName>
        <fullName evidence="4">U3 snoRNA associated</fullName>
    </recommendedName>
</protein>
<comment type="caution">
    <text evidence="2">The sequence shown here is derived from an EMBL/GenBank/DDBJ whole genome shotgun (WGS) entry which is preliminary data.</text>
</comment>
<feature type="compositionally biased region" description="Low complexity" evidence="1">
    <location>
        <begin position="1"/>
        <end position="18"/>
    </location>
</feature>